<dbReference type="InterPro" id="IPR002328">
    <property type="entry name" value="ADH_Zn_CS"/>
</dbReference>
<keyword evidence="3" id="KW-0560">Oxidoreductase</keyword>
<evidence type="ECO:0000256" key="3">
    <source>
        <dbReference type="ARBA" id="ARBA00023002"/>
    </source>
</evidence>
<evidence type="ECO:0000259" key="6">
    <source>
        <dbReference type="SMART" id="SM00829"/>
    </source>
</evidence>
<dbReference type="RefSeq" id="WP_188748952.1">
    <property type="nucleotide sequence ID" value="NZ_BMIJ01000005.1"/>
</dbReference>
<dbReference type="Gene3D" id="3.40.50.720">
    <property type="entry name" value="NAD(P)-binding Rossmann-like Domain"/>
    <property type="match status" value="1"/>
</dbReference>
<name>A0ABQ1KK17_9GAMM</name>
<dbReference type="Pfam" id="PF00107">
    <property type="entry name" value="ADH_zinc_N"/>
    <property type="match status" value="1"/>
</dbReference>
<comment type="cofactor">
    <cofactor evidence="5">
        <name>Zn(2+)</name>
        <dbReference type="ChEBI" id="CHEBI:29105"/>
    </cofactor>
</comment>
<keyword evidence="4" id="KW-0520">NAD</keyword>
<dbReference type="InterPro" id="IPR020843">
    <property type="entry name" value="ER"/>
</dbReference>
<comment type="similarity">
    <text evidence="5">Belongs to the zinc-containing alcohol dehydrogenase family.</text>
</comment>
<evidence type="ECO:0000256" key="5">
    <source>
        <dbReference type="RuleBase" id="RU361277"/>
    </source>
</evidence>
<evidence type="ECO:0000256" key="2">
    <source>
        <dbReference type="ARBA" id="ARBA00022833"/>
    </source>
</evidence>
<dbReference type="Proteomes" id="UP000629025">
    <property type="component" value="Unassembled WGS sequence"/>
</dbReference>
<keyword evidence="2 5" id="KW-0862">Zinc</keyword>
<dbReference type="PANTHER" id="PTHR43880">
    <property type="entry name" value="ALCOHOL DEHYDROGENASE"/>
    <property type="match status" value="1"/>
</dbReference>
<keyword evidence="8" id="KW-1185">Reference proteome</keyword>
<dbReference type="InterPro" id="IPR036291">
    <property type="entry name" value="NAD(P)-bd_dom_sf"/>
</dbReference>
<keyword evidence="1 5" id="KW-0479">Metal-binding</keyword>
<evidence type="ECO:0000313" key="8">
    <source>
        <dbReference type="Proteomes" id="UP000629025"/>
    </source>
</evidence>
<dbReference type="Gene3D" id="3.90.180.10">
    <property type="entry name" value="Medium-chain alcohol dehydrogenases, catalytic domain"/>
    <property type="match status" value="1"/>
</dbReference>
<sequence>MKIRAAVARETHGPLSLESLEIDDPRADEILVRVVATGVCHTDIVVRDGMLPTPLPVVLGHEGAGVVERVGSAVTKVVPGDHVVMTFASCGGCPSCQDHAPSYCHAFFPKNFFAVRGDGSTALSSGDEVIHSHFFGQSSFATHAICDQRNIVKVPQDAPLELLGPLACGVQTGAGAVLNALRVGAGSSFAVFGTGSVGLSAVMAARVCGATTIVAVDMNNERLAFAKELGATHTLNPTNGDVTEAIMAITGHGLDYALDTTGLSQVIKGAVLSLAPRGSCGILGASAPGSEIVLDEVHFMSGGRRLIGIVEGEANPDTFIPMLIRLYQQGLFPFDKLVKFYPLEQINQAIADSESGITIKPIVRMEGGS</sequence>
<accession>A0ABQ1KK17</accession>
<evidence type="ECO:0000313" key="7">
    <source>
        <dbReference type="EMBL" id="GGB98511.1"/>
    </source>
</evidence>
<dbReference type="SUPFAM" id="SSF50129">
    <property type="entry name" value="GroES-like"/>
    <property type="match status" value="1"/>
</dbReference>
<evidence type="ECO:0000256" key="1">
    <source>
        <dbReference type="ARBA" id="ARBA00022723"/>
    </source>
</evidence>
<proteinExistence type="inferred from homology"/>
<dbReference type="SUPFAM" id="SSF51735">
    <property type="entry name" value="NAD(P)-binding Rossmann-fold domains"/>
    <property type="match status" value="1"/>
</dbReference>
<dbReference type="InterPro" id="IPR013149">
    <property type="entry name" value="ADH-like_C"/>
</dbReference>
<evidence type="ECO:0000256" key="4">
    <source>
        <dbReference type="ARBA" id="ARBA00023027"/>
    </source>
</evidence>
<gene>
    <name evidence="7" type="ORF">GCM10011352_25790</name>
</gene>
<dbReference type="PROSITE" id="PS00059">
    <property type="entry name" value="ADH_ZINC"/>
    <property type="match status" value="1"/>
</dbReference>
<reference evidence="8" key="1">
    <citation type="journal article" date="2019" name="Int. J. Syst. Evol. Microbiol.">
        <title>The Global Catalogue of Microorganisms (GCM) 10K type strain sequencing project: providing services to taxonomists for standard genome sequencing and annotation.</title>
        <authorList>
            <consortium name="The Broad Institute Genomics Platform"/>
            <consortium name="The Broad Institute Genome Sequencing Center for Infectious Disease"/>
            <person name="Wu L."/>
            <person name="Ma J."/>
        </authorList>
    </citation>
    <scope>NUCLEOTIDE SEQUENCE [LARGE SCALE GENOMIC DNA]</scope>
    <source>
        <strain evidence="8">CGMCC 1.15341</strain>
    </source>
</reference>
<organism evidence="7 8">
    <name type="scientific">Marinobacterium zhoushanense</name>
    <dbReference type="NCBI Taxonomy" id="1679163"/>
    <lineage>
        <taxon>Bacteria</taxon>
        <taxon>Pseudomonadati</taxon>
        <taxon>Pseudomonadota</taxon>
        <taxon>Gammaproteobacteria</taxon>
        <taxon>Oceanospirillales</taxon>
        <taxon>Oceanospirillaceae</taxon>
        <taxon>Marinobacterium</taxon>
    </lineage>
</organism>
<dbReference type="PANTHER" id="PTHR43880:SF12">
    <property type="entry name" value="ALCOHOL DEHYDROGENASE CLASS-3"/>
    <property type="match status" value="1"/>
</dbReference>
<feature type="domain" description="Enoyl reductase (ER)" evidence="6">
    <location>
        <begin position="13"/>
        <end position="363"/>
    </location>
</feature>
<dbReference type="SMART" id="SM00829">
    <property type="entry name" value="PKS_ER"/>
    <property type="match status" value="1"/>
</dbReference>
<dbReference type="CDD" id="cd08278">
    <property type="entry name" value="benzyl_alcohol_DH"/>
    <property type="match status" value="1"/>
</dbReference>
<dbReference type="InterPro" id="IPR011032">
    <property type="entry name" value="GroES-like_sf"/>
</dbReference>
<protein>
    <submittedName>
        <fullName evidence="7">Aryl-alcohol dehydrogenase</fullName>
    </submittedName>
</protein>
<comment type="caution">
    <text evidence="7">The sequence shown here is derived from an EMBL/GenBank/DDBJ whole genome shotgun (WGS) entry which is preliminary data.</text>
</comment>
<dbReference type="EMBL" id="BMIJ01000005">
    <property type="protein sequence ID" value="GGB98511.1"/>
    <property type="molecule type" value="Genomic_DNA"/>
</dbReference>
<dbReference type="Pfam" id="PF08240">
    <property type="entry name" value="ADH_N"/>
    <property type="match status" value="1"/>
</dbReference>
<dbReference type="InterPro" id="IPR013154">
    <property type="entry name" value="ADH-like_N"/>
</dbReference>